<dbReference type="InterPro" id="IPR037401">
    <property type="entry name" value="SnoaL-like"/>
</dbReference>
<dbReference type="OrthoDB" id="3542814at2"/>
<evidence type="ECO:0000259" key="1">
    <source>
        <dbReference type="Pfam" id="PF12680"/>
    </source>
</evidence>
<dbReference type="Proteomes" id="UP000031030">
    <property type="component" value="Unassembled WGS sequence"/>
</dbReference>
<gene>
    <name evidence="2" type="ORF">LK09_07380</name>
</gene>
<feature type="domain" description="SnoaL-like" evidence="1">
    <location>
        <begin position="6"/>
        <end position="103"/>
    </location>
</feature>
<dbReference type="InterPro" id="IPR032710">
    <property type="entry name" value="NTF2-like_dom_sf"/>
</dbReference>
<accession>A0A0B2A5F4</accession>
<dbReference type="Gene3D" id="3.10.450.50">
    <property type="match status" value="1"/>
</dbReference>
<dbReference type="Pfam" id="PF12680">
    <property type="entry name" value="SnoaL_2"/>
    <property type="match status" value="1"/>
</dbReference>
<proteinExistence type="predicted"/>
<name>A0A0B2A5F4_9MICO</name>
<protein>
    <recommendedName>
        <fullName evidence="1">SnoaL-like domain-containing protein</fullName>
    </recommendedName>
</protein>
<evidence type="ECO:0000313" key="3">
    <source>
        <dbReference type="Proteomes" id="UP000031030"/>
    </source>
</evidence>
<dbReference type="STRING" id="1348253.LK09_07380"/>
<organism evidence="2 3">
    <name type="scientific">Microbacterium mangrovi</name>
    <dbReference type="NCBI Taxonomy" id="1348253"/>
    <lineage>
        <taxon>Bacteria</taxon>
        <taxon>Bacillati</taxon>
        <taxon>Actinomycetota</taxon>
        <taxon>Actinomycetes</taxon>
        <taxon>Micrococcales</taxon>
        <taxon>Microbacteriaceae</taxon>
        <taxon>Microbacterium</taxon>
    </lineage>
</organism>
<keyword evidence="3" id="KW-1185">Reference proteome</keyword>
<evidence type="ECO:0000313" key="2">
    <source>
        <dbReference type="EMBL" id="KHK98734.1"/>
    </source>
</evidence>
<dbReference type="AlphaFoldDB" id="A0A0B2A5F4"/>
<comment type="caution">
    <text evidence="2">The sequence shown here is derived from an EMBL/GenBank/DDBJ whole genome shotgun (WGS) entry which is preliminary data.</text>
</comment>
<reference evidence="2 3" key="1">
    <citation type="submission" date="2014-11" db="EMBL/GenBank/DDBJ databases">
        <title>Genome sequence of Microbacterium mangrovi MUSC 115(T).</title>
        <authorList>
            <person name="Lee L.-H."/>
        </authorList>
    </citation>
    <scope>NUCLEOTIDE SEQUENCE [LARGE SCALE GENOMIC DNA]</scope>
    <source>
        <strain evidence="2 3">MUSC 115</strain>
    </source>
</reference>
<dbReference type="EMBL" id="JTDK01000006">
    <property type="protein sequence ID" value="KHK98734.1"/>
    <property type="molecule type" value="Genomic_DNA"/>
</dbReference>
<sequence length="136" mass="15442">MDDVIDRICAATNAHDLDALVDCFAEDYRLTMPVHPSRDFRGSAQVRTNWSQIFAGVPDLRAEVVARTDDGPSRWTEWRMWGTRRDGAAHDMRGVAIFEVDEDAGIEHARACRFYLEQVEHDSGTVDDDVHRRVGP</sequence>
<dbReference type="SUPFAM" id="SSF54427">
    <property type="entry name" value="NTF2-like"/>
    <property type="match status" value="1"/>
</dbReference>
<dbReference type="RefSeq" id="WP_039397540.1">
    <property type="nucleotide sequence ID" value="NZ_JTDK01000006.1"/>
</dbReference>